<reference evidence="2 3" key="1">
    <citation type="submission" date="2013-12" db="EMBL/GenBank/DDBJ databases">
        <authorList>
            <consortium name="DOE Joint Genome Institute"/>
            <person name="Smidt H."/>
            <person name="Huntemann M."/>
            <person name="Han J."/>
            <person name="Chen A."/>
            <person name="Kyrpides N."/>
            <person name="Mavromatis K."/>
            <person name="Markowitz V."/>
            <person name="Palaniappan K."/>
            <person name="Ivanova N."/>
            <person name="Schaumberg A."/>
            <person name="Pati A."/>
            <person name="Liolios K."/>
            <person name="Nordberg H.P."/>
            <person name="Cantor M.N."/>
            <person name="Hua S.X."/>
            <person name="Woyke T."/>
        </authorList>
    </citation>
    <scope>NUCLEOTIDE SEQUENCE [LARGE SCALE GENOMIC DNA]</scope>
    <source>
        <strain evidence="3">DSM 15288</strain>
    </source>
</reference>
<evidence type="ECO:0000313" key="3">
    <source>
        <dbReference type="Proteomes" id="UP000010847"/>
    </source>
</evidence>
<dbReference type="STRING" id="871968.DESME_04810"/>
<feature type="compositionally biased region" description="Basic residues" evidence="1">
    <location>
        <begin position="62"/>
        <end position="71"/>
    </location>
</feature>
<feature type="compositionally biased region" description="Low complexity" evidence="1">
    <location>
        <begin position="1"/>
        <end position="14"/>
    </location>
</feature>
<feature type="compositionally biased region" description="Basic and acidic residues" evidence="1">
    <location>
        <begin position="52"/>
        <end position="61"/>
    </location>
</feature>
<keyword evidence="3" id="KW-1185">Reference proteome</keyword>
<feature type="region of interest" description="Disordered" evidence="1">
    <location>
        <begin position="47"/>
        <end position="71"/>
    </location>
</feature>
<gene>
    <name evidence="2" type="ORF">DESME_04810</name>
</gene>
<organism evidence="2 3">
    <name type="scientific">Desulfitobacterium metallireducens DSM 15288</name>
    <dbReference type="NCBI Taxonomy" id="871968"/>
    <lineage>
        <taxon>Bacteria</taxon>
        <taxon>Bacillati</taxon>
        <taxon>Bacillota</taxon>
        <taxon>Clostridia</taxon>
        <taxon>Eubacteriales</taxon>
        <taxon>Desulfitobacteriaceae</taxon>
        <taxon>Desulfitobacterium</taxon>
    </lineage>
</organism>
<feature type="region of interest" description="Disordered" evidence="1">
    <location>
        <begin position="1"/>
        <end position="22"/>
    </location>
</feature>
<name>W0EHD5_9FIRM</name>
<dbReference type="RefSeq" id="WP_006715026.1">
    <property type="nucleotide sequence ID" value="NZ_CP007032.1"/>
</dbReference>
<dbReference type="AlphaFoldDB" id="W0EHD5"/>
<dbReference type="EMBL" id="CP007032">
    <property type="protein sequence ID" value="AHF08486.1"/>
    <property type="molecule type" value="Genomic_DNA"/>
</dbReference>
<dbReference type="HOGENOM" id="CLU_2733462_0_0_9"/>
<evidence type="ECO:0000256" key="1">
    <source>
        <dbReference type="SAM" id="MobiDB-lite"/>
    </source>
</evidence>
<dbReference type="KEGG" id="dmt:DESME_04810"/>
<protein>
    <submittedName>
        <fullName evidence="2">Uncharacterized protein</fullName>
    </submittedName>
</protein>
<evidence type="ECO:0000313" key="2">
    <source>
        <dbReference type="EMBL" id="AHF08486.1"/>
    </source>
</evidence>
<accession>W0EHD5</accession>
<dbReference type="Proteomes" id="UP000010847">
    <property type="component" value="Chromosome"/>
</dbReference>
<proteinExistence type="predicted"/>
<sequence length="71" mass="8283">MGFYSKSKSNSKGYYPHKNHGSDYYKESHKTGGILGKIFEVLGGSQRHSKSWSKDYKEHYPKSHNRKKSWS</sequence>